<proteinExistence type="predicted"/>
<reference evidence="1" key="1">
    <citation type="journal article" date="2020" name="New Phytol.">
        <title>Comparative genomics reveals dynamic genome evolution in host specialist ectomycorrhizal fungi.</title>
        <authorList>
            <person name="Lofgren L.A."/>
            <person name="Nguyen N.H."/>
            <person name="Vilgalys R."/>
            <person name="Ruytinx J."/>
            <person name="Liao H.L."/>
            <person name="Branco S."/>
            <person name="Kuo A."/>
            <person name="LaButti K."/>
            <person name="Lipzen A."/>
            <person name="Andreopoulos W."/>
            <person name="Pangilinan J."/>
            <person name="Riley R."/>
            <person name="Hundley H."/>
            <person name="Na H."/>
            <person name="Barry K."/>
            <person name="Grigoriev I.V."/>
            <person name="Stajich J.E."/>
            <person name="Kennedy P.G."/>
        </authorList>
    </citation>
    <scope>NUCLEOTIDE SEQUENCE</scope>
    <source>
        <strain evidence="1">MN1</strain>
    </source>
</reference>
<dbReference type="Proteomes" id="UP000807769">
    <property type="component" value="Unassembled WGS sequence"/>
</dbReference>
<organism evidence="1 2">
    <name type="scientific">Suillus subaureus</name>
    <dbReference type="NCBI Taxonomy" id="48587"/>
    <lineage>
        <taxon>Eukaryota</taxon>
        <taxon>Fungi</taxon>
        <taxon>Dikarya</taxon>
        <taxon>Basidiomycota</taxon>
        <taxon>Agaricomycotina</taxon>
        <taxon>Agaricomycetes</taxon>
        <taxon>Agaricomycetidae</taxon>
        <taxon>Boletales</taxon>
        <taxon>Suillineae</taxon>
        <taxon>Suillaceae</taxon>
        <taxon>Suillus</taxon>
    </lineage>
</organism>
<name>A0A9P7EKU7_9AGAM</name>
<protein>
    <submittedName>
        <fullName evidence="1">Uncharacterized protein</fullName>
    </submittedName>
</protein>
<dbReference type="GeneID" id="64624198"/>
<evidence type="ECO:0000313" key="1">
    <source>
        <dbReference type="EMBL" id="KAG1824700.1"/>
    </source>
</evidence>
<dbReference type="AlphaFoldDB" id="A0A9P7EKU7"/>
<dbReference type="EMBL" id="JABBWG010000003">
    <property type="protein sequence ID" value="KAG1824700.1"/>
    <property type="molecule type" value="Genomic_DNA"/>
</dbReference>
<dbReference type="OrthoDB" id="3040430at2759"/>
<keyword evidence="2" id="KW-1185">Reference proteome</keyword>
<feature type="non-terminal residue" evidence="1">
    <location>
        <position position="1"/>
    </location>
</feature>
<comment type="caution">
    <text evidence="1">The sequence shown here is derived from an EMBL/GenBank/DDBJ whole genome shotgun (WGS) entry which is preliminary data.</text>
</comment>
<sequence>AHNQSLATFTGGQADNLCWWKNLPINSEIHPLKAFSVTILSITGHAGEVEHTFCDLSTIQSGFCTIV</sequence>
<evidence type="ECO:0000313" key="2">
    <source>
        <dbReference type="Proteomes" id="UP000807769"/>
    </source>
</evidence>
<dbReference type="RefSeq" id="XP_041198417.1">
    <property type="nucleotide sequence ID" value="XM_041330181.1"/>
</dbReference>
<gene>
    <name evidence="1" type="ORF">BJ212DRAFT_1261522</name>
</gene>
<accession>A0A9P7EKU7</accession>